<keyword evidence="3" id="KW-1185">Reference proteome</keyword>
<dbReference type="EMBL" id="JANQDX010000012">
    <property type="protein sequence ID" value="KAL0914744.1"/>
    <property type="molecule type" value="Genomic_DNA"/>
</dbReference>
<comment type="caution">
    <text evidence="2">The sequence shown here is derived from an EMBL/GenBank/DDBJ whole genome shotgun (WGS) entry which is preliminary data.</text>
</comment>
<evidence type="ECO:0000313" key="2">
    <source>
        <dbReference type="EMBL" id="KAL0914744.1"/>
    </source>
</evidence>
<dbReference type="AlphaFoldDB" id="A0ABD0UQ26"/>
<feature type="region of interest" description="Disordered" evidence="1">
    <location>
        <begin position="171"/>
        <end position="191"/>
    </location>
</feature>
<proteinExistence type="predicted"/>
<organism evidence="2 3">
    <name type="scientific">Dendrobium thyrsiflorum</name>
    <name type="common">Pinecone-like raceme dendrobium</name>
    <name type="synonym">Orchid</name>
    <dbReference type="NCBI Taxonomy" id="117978"/>
    <lineage>
        <taxon>Eukaryota</taxon>
        <taxon>Viridiplantae</taxon>
        <taxon>Streptophyta</taxon>
        <taxon>Embryophyta</taxon>
        <taxon>Tracheophyta</taxon>
        <taxon>Spermatophyta</taxon>
        <taxon>Magnoliopsida</taxon>
        <taxon>Liliopsida</taxon>
        <taxon>Asparagales</taxon>
        <taxon>Orchidaceae</taxon>
        <taxon>Epidendroideae</taxon>
        <taxon>Malaxideae</taxon>
        <taxon>Dendrobiinae</taxon>
        <taxon>Dendrobium</taxon>
    </lineage>
</organism>
<accession>A0ABD0UQ26</accession>
<protein>
    <submittedName>
        <fullName evidence="2">Uncharacterized protein</fullName>
    </submittedName>
</protein>
<reference evidence="2 3" key="1">
    <citation type="journal article" date="2024" name="Plant Biotechnol. J.">
        <title>Dendrobium thyrsiflorum genome and its molecular insights into genes involved in important horticultural traits.</title>
        <authorList>
            <person name="Chen B."/>
            <person name="Wang J.Y."/>
            <person name="Zheng P.J."/>
            <person name="Li K.L."/>
            <person name="Liang Y.M."/>
            <person name="Chen X.F."/>
            <person name="Zhang C."/>
            <person name="Zhao X."/>
            <person name="He X."/>
            <person name="Zhang G.Q."/>
            <person name="Liu Z.J."/>
            <person name="Xu Q."/>
        </authorList>
    </citation>
    <scope>NUCLEOTIDE SEQUENCE [LARGE SCALE GENOMIC DNA]</scope>
    <source>
        <strain evidence="2">GZMU011</strain>
    </source>
</reference>
<evidence type="ECO:0000313" key="3">
    <source>
        <dbReference type="Proteomes" id="UP001552299"/>
    </source>
</evidence>
<evidence type="ECO:0000256" key="1">
    <source>
        <dbReference type="SAM" id="MobiDB-lite"/>
    </source>
</evidence>
<sequence length="191" mass="21723">MENRIESQFGGLGEMMRKLMEMQSKTPLAISIANHNQDLTEIPFVESKGKEIEQEEFNKESFYHQDPPPRALIRGKSAVDMELNKAPSASRKLVSNAYARQILKSTPWTKSIRISCDPLRPDSSWNWLERWMGLTSMDRQFILNQNNIEKDMKNELAAYDVNVGLHVISQQASSDSELVGNSPEVPRSKGI</sequence>
<gene>
    <name evidence="2" type="ORF">M5K25_015120</name>
</gene>
<dbReference type="Proteomes" id="UP001552299">
    <property type="component" value="Unassembled WGS sequence"/>
</dbReference>
<name>A0ABD0UQ26_DENTH</name>